<comment type="subcellular location">
    <subcellularLocation>
        <location evidence="1">Nucleus</location>
    </subcellularLocation>
</comment>
<evidence type="ECO:0000256" key="4">
    <source>
        <dbReference type="ARBA" id="ARBA00022771"/>
    </source>
</evidence>
<dbReference type="AlphaFoldDB" id="A0A9N9WME1"/>
<keyword evidence="4 7" id="KW-0863">Zinc-finger</keyword>
<gene>
    <name evidence="9" type="ORF">CHIRRI_LOCUS1401</name>
</gene>
<dbReference type="OrthoDB" id="7765271at2759"/>
<dbReference type="InterPro" id="IPR013087">
    <property type="entry name" value="Znf_C2H2_type"/>
</dbReference>
<organism evidence="9 10">
    <name type="scientific">Chironomus riparius</name>
    <dbReference type="NCBI Taxonomy" id="315576"/>
    <lineage>
        <taxon>Eukaryota</taxon>
        <taxon>Metazoa</taxon>
        <taxon>Ecdysozoa</taxon>
        <taxon>Arthropoda</taxon>
        <taxon>Hexapoda</taxon>
        <taxon>Insecta</taxon>
        <taxon>Pterygota</taxon>
        <taxon>Neoptera</taxon>
        <taxon>Endopterygota</taxon>
        <taxon>Diptera</taxon>
        <taxon>Nematocera</taxon>
        <taxon>Chironomoidea</taxon>
        <taxon>Chironomidae</taxon>
        <taxon>Chironominae</taxon>
        <taxon>Chironomus</taxon>
    </lineage>
</organism>
<dbReference type="PANTHER" id="PTHR16515:SF66">
    <property type="entry name" value="C2H2-TYPE DOMAIN-CONTAINING PROTEIN"/>
    <property type="match status" value="1"/>
</dbReference>
<sequence length="433" mass="50873">MEIDWQNVTFEFGAEDFLQTTSEIIAPTMVQKPQQSNNLPKRSRKEMEEFIVQVPQKVEELGEFLMFPQDDSQYFEDNEDVIYPTQNEHIEIKETTGKVIFYCESCSLDFPSIAYFKRHQNTKKHQRALRMEQQGKKVNQKKQYVRRNSVNTRTIQVKREVCQIKQEEMGIPDVYQTTNNQFANAASITDLTSEEISILHTIDDQLMKIESENTAKDFYENFNFDLDIENEPAAKIQKMSTIEEIMADLCASSVAFRKEQAQQKLRHPLFEVQQQPIVQVQQQQQVKVQKITQKVQIKEEQSKIQCQMCPRAFNLRCHLTQHMNIVHSGNRNFKCTKCGKKYPSQELLNQHMEKHLGDKPFRCSKCVKSYNNKVDLKRHFKTHEEIRDYICNMCGGGFVRSDHLEKHLLVHQRQIEDGRLVKRRGPAVKSKVF</sequence>
<dbReference type="GO" id="GO:0003677">
    <property type="term" value="F:DNA binding"/>
    <property type="evidence" value="ECO:0007669"/>
    <property type="project" value="UniProtKB-ARBA"/>
</dbReference>
<accession>A0A9N9WME1</accession>
<feature type="domain" description="C2H2-type" evidence="8">
    <location>
        <begin position="333"/>
        <end position="360"/>
    </location>
</feature>
<keyword evidence="6" id="KW-0539">Nucleus</keyword>
<evidence type="ECO:0000313" key="10">
    <source>
        <dbReference type="Proteomes" id="UP001153620"/>
    </source>
</evidence>
<reference evidence="9" key="1">
    <citation type="submission" date="2022-01" db="EMBL/GenBank/DDBJ databases">
        <authorList>
            <person name="King R."/>
        </authorList>
    </citation>
    <scope>NUCLEOTIDE SEQUENCE</scope>
</reference>
<name>A0A9N9WME1_9DIPT</name>
<proteinExistence type="predicted"/>
<keyword evidence="2" id="KW-0479">Metal-binding</keyword>
<dbReference type="PROSITE" id="PS50157">
    <property type="entry name" value="ZINC_FINGER_C2H2_2"/>
    <property type="match status" value="4"/>
</dbReference>
<protein>
    <recommendedName>
        <fullName evidence="8">C2H2-type domain-containing protein</fullName>
    </recommendedName>
</protein>
<keyword evidence="5" id="KW-0862">Zinc</keyword>
<dbReference type="Gene3D" id="3.30.160.60">
    <property type="entry name" value="Classic Zinc Finger"/>
    <property type="match status" value="4"/>
</dbReference>
<evidence type="ECO:0000259" key="8">
    <source>
        <dbReference type="PROSITE" id="PS50157"/>
    </source>
</evidence>
<evidence type="ECO:0000256" key="2">
    <source>
        <dbReference type="ARBA" id="ARBA00022723"/>
    </source>
</evidence>
<dbReference type="GO" id="GO:0010468">
    <property type="term" value="P:regulation of gene expression"/>
    <property type="evidence" value="ECO:0007669"/>
    <property type="project" value="TreeGrafter"/>
</dbReference>
<dbReference type="SUPFAM" id="SSF57667">
    <property type="entry name" value="beta-beta-alpha zinc fingers"/>
    <property type="match status" value="3"/>
</dbReference>
<evidence type="ECO:0000313" key="9">
    <source>
        <dbReference type="EMBL" id="CAG9798419.1"/>
    </source>
</evidence>
<feature type="domain" description="C2H2-type" evidence="8">
    <location>
        <begin position="389"/>
        <end position="416"/>
    </location>
</feature>
<keyword evidence="3" id="KW-0677">Repeat</keyword>
<feature type="domain" description="C2H2-type" evidence="8">
    <location>
        <begin position="361"/>
        <end position="388"/>
    </location>
</feature>
<dbReference type="PROSITE" id="PS00028">
    <property type="entry name" value="ZINC_FINGER_C2H2_1"/>
    <property type="match status" value="5"/>
</dbReference>
<evidence type="ECO:0000256" key="6">
    <source>
        <dbReference type="ARBA" id="ARBA00023242"/>
    </source>
</evidence>
<dbReference type="Proteomes" id="UP001153620">
    <property type="component" value="Chromosome 1"/>
</dbReference>
<reference evidence="9" key="2">
    <citation type="submission" date="2022-10" db="EMBL/GenBank/DDBJ databases">
        <authorList>
            <consortium name="ENA_rothamsted_submissions"/>
            <consortium name="culmorum"/>
            <person name="King R."/>
        </authorList>
    </citation>
    <scope>NUCLEOTIDE SEQUENCE</scope>
</reference>
<dbReference type="FunFam" id="3.30.160.60:FF:000110">
    <property type="entry name" value="Zinc finger protein-like"/>
    <property type="match status" value="1"/>
</dbReference>
<dbReference type="GO" id="GO:0008270">
    <property type="term" value="F:zinc ion binding"/>
    <property type="evidence" value="ECO:0007669"/>
    <property type="project" value="UniProtKB-KW"/>
</dbReference>
<evidence type="ECO:0000256" key="1">
    <source>
        <dbReference type="ARBA" id="ARBA00004123"/>
    </source>
</evidence>
<evidence type="ECO:0000256" key="7">
    <source>
        <dbReference type="PROSITE-ProRule" id="PRU00042"/>
    </source>
</evidence>
<dbReference type="Pfam" id="PF00096">
    <property type="entry name" value="zf-C2H2"/>
    <property type="match status" value="4"/>
</dbReference>
<dbReference type="SMART" id="SM00355">
    <property type="entry name" value="ZnF_C2H2"/>
    <property type="match status" value="5"/>
</dbReference>
<dbReference type="EMBL" id="OU895877">
    <property type="protein sequence ID" value="CAG9798419.1"/>
    <property type="molecule type" value="Genomic_DNA"/>
</dbReference>
<dbReference type="InterPro" id="IPR036236">
    <property type="entry name" value="Znf_C2H2_sf"/>
</dbReference>
<dbReference type="GO" id="GO:0005634">
    <property type="term" value="C:nucleus"/>
    <property type="evidence" value="ECO:0007669"/>
    <property type="project" value="UniProtKB-SubCell"/>
</dbReference>
<dbReference type="InterPro" id="IPR050331">
    <property type="entry name" value="Zinc_finger"/>
</dbReference>
<evidence type="ECO:0000256" key="3">
    <source>
        <dbReference type="ARBA" id="ARBA00022737"/>
    </source>
</evidence>
<keyword evidence="10" id="KW-1185">Reference proteome</keyword>
<evidence type="ECO:0000256" key="5">
    <source>
        <dbReference type="ARBA" id="ARBA00022833"/>
    </source>
</evidence>
<feature type="domain" description="C2H2-type" evidence="8">
    <location>
        <begin position="304"/>
        <end position="332"/>
    </location>
</feature>
<dbReference type="PANTHER" id="PTHR16515">
    <property type="entry name" value="PR DOMAIN ZINC FINGER PROTEIN"/>
    <property type="match status" value="1"/>
</dbReference>